<dbReference type="GO" id="GO:0004144">
    <property type="term" value="F:diacylglycerol O-acyltransferase activity"/>
    <property type="evidence" value="ECO:0007669"/>
    <property type="project" value="UniProtKB-EC"/>
</dbReference>
<dbReference type="AlphaFoldDB" id="L1KR57"/>
<evidence type="ECO:0000256" key="7">
    <source>
        <dbReference type="ARBA" id="ARBA00032572"/>
    </source>
</evidence>
<dbReference type="PANTHER" id="PTHR48098">
    <property type="entry name" value="ENTEROCHELIN ESTERASE-RELATED"/>
    <property type="match status" value="1"/>
</dbReference>
<comment type="catalytic activity">
    <reaction evidence="1">
        <text>2 alpha,alpha'-trehalose 6-mycolate = alpha,alpha'-trehalose 6,6'-bismycolate + alpha,alpha-trehalose</text>
        <dbReference type="Rhea" id="RHEA:23472"/>
        <dbReference type="ChEBI" id="CHEBI:16551"/>
        <dbReference type="ChEBI" id="CHEBI:18195"/>
        <dbReference type="ChEBI" id="CHEBI:18234"/>
        <dbReference type="EC" id="2.3.1.122"/>
    </reaction>
</comment>
<evidence type="ECO:0000256" key="6">
    <source>
        <dbReference type="ARBA" id="ARBA00023315"/>
    </source>
</evidence>
<evidence type="ECO:0000313" key="10">
    <source>
        <dbReference type="EMBL" id="EKX62843.1"/>
    </source>
</evidence>
<evidence type="ECO:0000256" key="4">
    <source>
        <dbReference type="ARBA" id="ARBA00013244"/>
    </source>
</evidence>
<dbReference type="EC" id="2.3.1.122" evidence="3"/>
<gene>
    <name evidence="10" type="ORF">STRIP9103_01050</name>
</gene>
<dbReference type="GO" id="GO:0050348">
    <property type="term" value="F:trehalose O-mycolyltransferase activity"/>
    <property type="evidence" value="ECO:0007669"/>
    <property type="project" value="UniProtKB-EC"/>
</dbReference>
<dbReference type="SUPFAM" id="SSF53474">
    <property type="entry name" value="alpha/beta-Hydrolases"/>
    <property type="match status" value="1"/>
</dbReference>
<evidence type="ECO:0000313" key="11">
    <source>
        <dbReference type="Proteomes" id="UP000010411"/>
    </source>
</evidence>
<feature type="region of interest" description="Disordered" evidence="9">
    <location>
        <begin position="1"/>
        <end position="21"/>
    </location>
</feature>
<protein>
    <recommendedName>
        <fullName evidence="7">Acyl-CoA:diacylglycerol acyltransferase</fullName>
        <ecNumber evidence="3">2.3.1.122</ecNumber>
        <ecNumber evidence="4">2.3.1.20</ecNumber>
    </recommendedName>
</protein>
<dbReference type="Gene3D" id="3.40.50.1820">
    <property type="entry name" value="alpha/beta hydrolase"/>
    <property type="match status" value="1"/>
</dbReference>
<keyword evidence="11" id="KW-1185">Reference proteome</keyword>
<name>L1KR57_9ACTN</name>
<dbReference type="InterPro" id="IPR050583">
    <property type="entry name" value="Mycobacterial_A85_antigen"/>
</dbReference>
<dbReference type="InterPro" id="IPR029058">
    <property type="entry name" value="AB_hydrolase_fold"/>
</dbReference>
<dbReference type="InterPro" id="IPR006311">
    <property type="entry name" value="TAT_signal"/>
</dbReference>
<sequence length="359" mass="37717">MSAMPHPVAAGVAEGHADASDRAAGVSRRTLTRAAAATGLAALFGAAATTTATAATNSRAAGPTDTRTFPVTEPAMDTTADSVIRLGPRTLDVSIPSAALGRGAPVRLILPSSFDTHPDRRYPVLYLLHGAHDDYTSWTRETDIEAFTEGRELIVAMPDAGPTGIPTVWRDGPDYETFQITEVPALLARQYRASGVRVVAGVSTGGYGAMAHAARHPGAFAAAASYSGILDTMAPGVPALMDAIVGRENLSPRSLWGNPLVNVLTWLDFNPRTRAEGLRGTPLYVSSGSGVVGGIGDWLPEALESALWPSAHAFTDTLAMLRIPVTTHYYAGGGHSWTYWKREFGASWPMLAGALGVPE</sequence>
<dbReference type="PATRIC" id="fig|698759.3.peg.6479"/>
<dbReference type="PANTHER" id="PTHR48098:SF1">
    <property type="entry name" value="DIACYLGLYCEROL ACYLTRANSFERASE_MYCOLYLTRANSFERASE AG85A"/>
    <property type="match status" value="1"/>
</dbReference>
<organism evidence="10 11">
    <name type="scientific">Streptomyces ipomoeae 91-03</name>
    <dbReference type="NCBI Taxonomy" id="698759"/>
    <lineage>
        <taxon>Bacteria</taxon>
        <taxon>Bacillati</taxon>
        <taxon>Actinomycetota</taxon>
        <taxon>Actinomycetes</taxon>
        <taxon>Kitasatosporales</taxon>
        <taxon>Streptomycetaceae</taxon>
        <taxon>Streptomyces</taxon>
    </lineage>
</organism>
<evidence type="ECO:0000256" key="3">
    <source>
        <dbReference type="ARBA" id="ARBA00012820"/>
    </source>
</evidence>
<comment type="similarity">
    <text evidence="2">Belongs to the mycobacterial A85 antigen family.</text>
</comment>
<proteinExistence type="inferred from homology"/>
<keyword evidence="6" id="KW-0012">Acyltransferase</keyword>
<dbReference type="PROSITE" id="PS51318">
    <property type="entry name" value="TAT"/>
    <property type="match status" value="1"/>
</dbReference>
<comment type="catalytic activity">
    <reaction evidence="8">
        <text>an acyl-CoA + a 1,2-diacyl-sn-glycerol = a triacyl-sn-glycerol + CoA</text>
        <dbReference type="Rhea" id="RHEA:10868"/>
        <dbReference type="ChEBI" id="CHEBI:17815"/>
        <dbReference type="ChEBI" id="CHEBI:57287"/>
        <dbReference type="ChEBI" id="CHEBI:58342"/>
        <dbReference type="ChEBI" id="CHEBI:64615"/>
        <dbReference type="EC" id="2.3.1.20"/>
    </reaction>
</comment>
<evidence type="ECO:0000256" key="8">
    <source>
        <dbReference type="ARBA" id="ARBA00048109"/>
    </source>
</evidence>
<evidence type="ECO:0000256" key="2">
    <source>
        <dbReference type="ARBA" id="ARBA00005874"/>
    </source>
</evidence>
<reference evidence="10 11" key="1">
    <citation type="submission" date="2012-11" db="EMBL/GenBank/DDBJ databases">
        <authorList>
            <person name="Huguet-Tapia J.C."/>
            <person name="Durkin A.S."/>
            <person name="Pettis G.S."/>
            <person name="Badger J.H."/>
        </authorList>
    </citation>
    <scope>NUCLEOTIDE SEQUENCE [LARGE SCALE GENOMIC DNA]</scope>
    <source>
        <strain evidence="10 11">91-03</strain>
    </source>
</reference>
<dbReference type="EMBL" id="AEJC01000484">
    <property type="protein sequence ID" value="EKX62843.1"/>
    <property type="molecule type" value="Genomic_DNA"/>
</dbReference>
<feature type="compositionally biased region" description="Low complexity" evidence="9">
    <location>
        <begin position="53"/>
        <end position="62"/>
    </location>
</feature>
<dbReference type="InterPro" id="IPR000801">
    <property type="entry name" value="Esterase-like"/>
</dbReference>
<evidence type="ECO:0000256" key="1">
    <source>
        <dbReference type="ARBA" id="ARBA00000697"/>
    </source>
</evidence>
<feature type="region of interest" description="Disordered" evidence="9">
    <location>
        <begin position="53"/>
        <end position="72"/>
    </location>
</feature>
<comment type="caution">
    <text evidence="10">The sequence shown here is derived from an EMBL/GenBank/DDBJ whole genome shotgun (WGS) entry which is preliminary data.</text>
</comment>
<evidence type="ECO:0000256" key="9">
    <source>
        <dbReference type="SAM" id="MobiDB-lite"/>
    </source>
</evidence>
<dbReference type="EC" id="2.3.1.20" evidence="4"/>
<dbReference type="Proteomes" id="UP000010411">
    <property type="component" value="Unassembled WGS sequence"/>
</dbReference>
<evidence type="ECO:0000256" key="5">
    <source>
        <dbReference type="ARBA" id="ARBA00022679"/>
    </source>
</evidence>
<dbReference type="Pfam" id="PF00756">
    <property type="entry name" value="Esterase"/>
    <property type="match status" value="1"/>
</dbReference>
<accession>L1KR57</accession>
<keyword evidence="5" id="KW-0808">Transferase</keyword>